<feature type="transmembrane region" description="Helical" evidence="1">
    <location>
        <begin position="202"/>
        <end position="223"/>
    </location>
</feature>
<proteinExistence type="predicted"/>
<keyword evidence="1" id="KW-0812">Transmembrane</keyword>
<dbReference type="AlphaFoldDB" id="A0A1G1XNN5"/>
<keyword evidence="1" id="KW-0472">Membrane</keyword>
<feature type="transmembrane region" description="Helical" evidence="1">
    <location>
        <begin position="260"/>
        <end position="282"/>
    </location>
</feature>
<feature type="transmembrane region" description="Helical" evidence="1">
    <location>
        <begin position="289"/>
        <end position="307"/>
    </location>
</feature>
<feature type="transmembrane region" description="Helical" evidence="1">
    <location>
        <begin position="16"/>
        <end position="37"/>
    </location>
</feature>
<dbReference type="InterPro" id="IPR018650">
    <property type="entry name" value="STSV1_Orf64"/>
</dbReference>
<feature type="transmembrane region" description="Helical" evidence="1">
    <location>
        <begin position="94"/>
        <end position="114"/>
    </location>
</feature>
<reference evidence="2 3" key="1">
    <citation type="journal article" date="2016" name="Nat. Commun.">
        <title>Thousands of microbial genomes shed light on interconnected biogeochemical processes in an aquifer system.</title>
        <authorList>
            <person name="Anantharaman K."/>
            <person name="Brown C.T."/>
            <person name="Hug L.A."/>
            <person name="Sharon I."/>
            <person name="Castelle C.J."/>
            <person name="Probst A.J."/>
            <person name="Thomas B.C."/>
            <person name="Singh A."/>
            <person name="Wilkins M.J."/>
            <person name="Karaoz U."/>
            <person name="Brodie E.L."/>
            <person name="Williams K.H."/>
            <person name="Hubbard S.S."/>
            <person name="Banfield J.F."/>
        </authorList>
    </citation>
    <scope>NUCLEOTIDE SEQUENCE [LARGE SCALE GENOMIC DNA]</scope>
</reference>
<gene>
    <name evidence="2" type="ORF">A2Y67_02245</name>
</gene>
<accession>A0A1G1XNN5</accession>
<evidence type="ECO:0000313" key="3">
    <source>
        <dbReference type="Proteomes" id="UP000176260"/>
    </source>
</evidence>
<feature type="transmembrane region" description="Helical" evidence="1">
    <location>
        <begin position="313"/>
        <end position="334"/>
    </location>
</feature>
<dbReference type="Proteomes" id="UP000176260">
    <property type="component" value="Unassembled WGS sequence"/>
</dbReference>
<feature type="transmembrane region" description="Helical" evidence="1">
    <location>
        <begin position="119"/>
        <end position="134"/>
    </location>
</feature>
<evidence type="ECO:0008006" key="4">
    <source>
        <dbReference type="Google" id="ProtNLM"/>
    </source>
</evidence>
<feature type="transmembrane region" description="Helical" evidence="1">
    <location>
        <begin position="350"/>
        <end position="369"/>
    </location>
</feature>
<organism evidence="2 3">
    <name type="scientific">Candidatus Buchananbacteria bacterium RBG_13_39_9</name>
    <dbReference type="NCBI Taxonomy" id="1797531"/>
    <lineage>
        <taxon>Bacteria</taxon>
        <taxon>Candidatus Buchananiibacteriota</taxon>
    </lineage>
</organism>
<evidence type="ECO:0000313" key="2">
    <source>
        <dbReference type="EMBL" id="OGY41256.1"/>
    </source>
</evidence>
<dbReference type="EMBL" id="MHIA01000032">
    <property type="protein sequence ID" value="OGY41256.1"/>
    <property type="molecule type" value="Genomic_DNA"/>
</dbReference>
<dbReference type="Pfam" id="PF09852">
    <property type="entry name" value="DUF2079"/>
    <property type="match status" value="1"/>
</dbReference>
<feature type="transmembrane region" description="Helical" evidence="1">
    <location>
        <begin position="140"/>
        <end position="162"/>
    </location>
</feature>
<keyword evidence="1" id="KW-1133">Transmembrane helix</keyword>
<sequence length="625" mass="72998">MPVFSKNLTWPKLNRLLWCLLAFYFFLVLAIGFFKYFTFAYNAFDLAIFNQVFYNTSFSRLYQFTIHPTSYLGDHFELILLLLTPFYSLCRSPLTLIIIQALFLGLSAIPLFLIAKKHLAPLAALLILLLYLFNPVPYNIAIFEFHILALAPFFLLWAFYFYDQKKFRTFLIFCLASCAVREDVCLAVFCFGLIALFERRKIKWILSPMILSALYFFASLKLISHFSSAATYKFLVYYYWLGQTPWEIFLNIFLKFPQVVQRFFTVYNLELILGFLLVFLFLPLLRPKYLLLALAAYLQIFLGFMGGELILQTHYATLFLPGCAIASIFALKYLSQQPRLINWYKKSPEIINIVLACSLIYIFLTLGPLPEFIKKIAATDYQEVQNKWQFVRQIPAGASVVTTYDLIPALSSRPKLYALNYLFLGRQQYNAGDYKIPADTQFLLFNLDDFLTFNLQYEKKESQYYYQGSQNLRQLLTANNYQLIKVWQNLALWQQNAQPTDYQLYKTFETLPAINNHRSKDLNDNLKFLGYDQQADYFTLYFQAKNKMQKNYFLQLDDKIYCLGHGLYPTGDWQEKQIVAMNFYNLPLPKNLQIIDLAGGLGLDGLGSSKNSYDKFDQLAEFNLD</sequence>
<name>A0A1G1XNN5_9BACT</name>
<comment type="caution">
    <text evidence="2">The sequence shown here is derived from an EMBL/GenBank/DDBJ whole genome shotgun (WGS) entry which is preliminary data.</text>
</comment>
<protein>
    <recommendedName>
        <fullName evidence="4">DUF2079 domain-containing protein</fullName>
    </recommendedName>
</protein>
<evidence type="ECO:0000256" key="1">
    <source>
        <dbReference type="SAM" id="Phobius"/>
    </source>
</evidence>